<accession>S9RIP2</accession>
<dbReference type="HOGENOM" id="CLU_027864_2_0_5"/>
<dbReference type="PANTHER" id="PTHR32309:SF13">
    <property type="entry name" value="FERRIC ENTEROBACTIN TRANSPORT PROTEIN FEPE"/>
    <property type="match status" value="1"/>
</dbReference>
<feature type="transmembrane region" description="Helical" evidence="2">
    <location>
        <begin position="12"/>
        <end position="32"/>
    </location>
</feature>
<keyword evidence="2" id="KW-0472">Membrane</keyword>
<dbReference type="GO" id="GO:0004713">
    <property type="term" value="F:protein tyrosine kinase activity"/>
    <property type="evidence" value="ECO:0007669"/>
    <property type="project" value="TreeGrafter"/>
</dbReference>
<dbReference type="RefSeq" id="WP_020040067.1">
    <property type="nucleotide sequence ID" value="NZ_KE557281.1"/>
</dbReference>
<name>S9RIP2_9RHOB</name>
<feature type="transmembrane region" description="Helical" evidence="2">
    <location>
        <begin position="335"/>
        <end position="359"/>
    </location>
</feature>
<feature type="coiled-coil region" evidence="1">
    <location>
        <begin position="181"/>
        <end position="309"/>
    </location>
</feature>
<keyword evidence="2" id="KW-0812">Transmembrane</keyword>
<evidence type="ECO:0000256" key="1">
    <source>
        <dbReference type="SAM" id="Coils"/>
    </source>
</evidence>
<dbReference type="InterPro" id="IPR050445">
    <property type="entry name" value="Bact_polysacc_biosynth/exp"/>
</dbReference>
<keyword evidence="1" id="KW-0175">Coiled coil</keyword>
<dbReference type="STRING" id="1123237.Salmuc_03307"/>
<keyword evidence="4" id="KW-1185">Reference proteome</keyword>
<comment type="caution">
    <text evidence="3">The sequence shown here is derived from an EMBL/GenBank/DDBJ whole genome shotgun (WGS) entry which is preliminary data.</text>
</comment>
<dbReference type="eggNOG" id="COG3524">
    <property type="taxonomic scope" value="Bacteria"/>
</dbReference>
<sequence length="362" mass="40692">MDLSRTLSKIRMQHAILLVPALIAAVYLFILAGDRFVSESRFTIKSQGEASAATNLDLGILGGTSAAKQDQLIVRDYMMSRDMMEKTFNEFGTDALSGPFQDILWYITDDSPVKAKLSHYRSMVEFTFDEEAAVSTVETNAFSPETARKLNRFLLTEAENYINAFTERSSETMIDYSRRDLEAAQDRVMRITDEIRNAQRTAKTVDPETDLGVVATTLTELETKLAAAKSELDSLQSYLQDDTHQVIAQRRKISNLESQISNLRDRMAGADDDSLADTSVQFSTLKSRLQFANENYVSARKTLEMAKVQAMQSRKHLVIIDHPDLADFSTYPRRLISFLFALCVIGAVGALTRMTLVLIKDY</sequence>
<protein>
    <submittedName>
        <fullName evidence="3">Capsular polysaccharide export system inner membrane protein KpsE</fullName>
    </submittedName>
</protein>
<dbReference type="Gene3D" id="1.10.287.1490">
    <property type="match status" value="1"/>
</dbReference>
<dbReference type="OrthoDB" id="1523414at2"/>
<reference evidence="4" key="1">
    <citation type="journal article" date="2014" name="Stand. Genomic Sci.">
        <title>Genome sequence of the exopolysaccharide-producing Salipiger mucosus type strain (DSM 16094(T)), a moderately halophilic member of the Roseobacter clade.</title>
        <authorList>
            <person name="Riedel T."/>
            <person name="Spring S."/>
            <person name="Fiebig A."/>
            <person name="Petersen J."/>
            <person name="Kyrpides N.C."/>
            <person name="Goker M."/>
            <person name="Klenk H.P."/>
        </authorList>
    </citation>
    <scope>NUCLEOTIDE SEQUENCE [LARGE SCALE GENOMIC DNA]</scope>
    <source>
        <strain evidence="4">DSM 16094</strain>
    </source>
</reference>
<dbReference type="Proteomes" id="UP000015347">
    <property type="component" value="Unassembled WGS sequence"/>
</dbReference>
<evidence type="ECO:0000313" key="4">
    <source>
        <dbReference type="Proteomes" id="UP000015347"/>
    </source>
</evidence>
<dbReference type="EMBL" id="APVH01000042">
    <property type="protein sequence ID" value="EPX77985.1"/>
    <property type="molecule type" value="Genomic_DNA"/>
</dbReference>
<dbReference type="GO" id="GO:0005886">
    <property type="term" value="C:plasma membrane"/>
    <property type="evidence" value="ECO:0007669"/>
    <property type="project" value="TreeGrafter"/>
</dbReference>
<dbReference type="PANTHER" id="PTHR32309">
    <property type="entry name" value="TYROSINE-PROTEIN KINASE"/>
    <property type="match status" value="1"/>
</dbReference>
<evidence type="ECO:0000256" key="2">
    <source>
        <dbReference type="SAM" id="Phobius"/>
    </source>
</evidence>
<proteinExistence type="predicted"/>
<keyword evidence="2" id="KW-1133">Transmembrane helix</keyword>
<evidence type="ECO:0000313" key="3">
    <source>
        <dbReference type="EMBL" id="EPX77985.1"/>
    </source>
</evidence>
<dbReference type="AlphaFoldDB" id="S9RIP2"/>
<organism evidence="3 4">
    <name type="scientific">Salipiger mucosus DSM 16094</name>
    <dbReference type="NCBI Taxonomy" id="1123237"/>
    <lineage>
        <taxon>Bacteria</taxon>
        <taxon>Pseudomonadati</taxon>
        <taxon>Pseudomonadota</taxon>
        <taxon>Alphaproteobacteria</taxon>
        <taxon>Rhodobacterales</taxon>
        <taxon>Roseobacteraceae</taxon>
        <taxon>Salipiger</taxon>
    </lineage>
</organism>
<gene>
    <name evidence="3" type="ORF">Salmuc_03307</name>
</gene>